<feature type="region of interest" description="Disordered" evidence="3">
    <location>
        <begin position="403"/>
        <end position="423"/>
    </location>
</feature>
<dbReference type="PROSITE" id="PS00086">
    <property type="entry name" value="CYTOCHROME_P450"/>
    <property type="match status" value="1"/>
</dbReference>
<dbReference type="InterPro" id="IPR017972">
    <property type="entry name" value="Cyt_P450_CS"/>
</dbReference>
<dbReference type="PANTHER" id="PTHR46696">
    <property type="entry name" value="P450, PUTATIVE (EUROFUNG)-RELATED"/>
    <property type="match status" value="1"/>
</dbReference>
<sequence length="423" mass="45335">MADHTSPTRGSTTVGSAAPEIDVDLFSEDVLADPYPVYARIRELGPVVRLARHDVLAVGRYAEARTVLMDHTRFVSGRGVGFNDEFNSVRKSSVIASDPPRHDVLRGVLQGRLGPRSLRSAEEVITARAGELVDEMLDRGTFDAMTDLAQVFPVEVVGELIGLPVEGRSELLRWANGAFDAFGPPGERTSAGLRDIAEQFSYIRTVATRERLAPGSMGAAVYEAADAGIIPEEYCLHLLSAYLTAGMDTTVNALGAMVWLLGTHPEQYQELRTMPQQAPAVVNEVLRIEAPAQLFSRVAAEDVTVSGVPIAEGQRVAVVYASANRDERQYPDPDRFDIHRNPAGHLAFGTGLHACAGQALAKLELRAVLEAMLAKVGTVTTGEPVRKINNVLRGLRSVPTTFTPAPAATAAAGGPARGRRADA</sequence>
<keyword evidence="2" id="KW-0560">Oxidoreductase</keyword>
<feature type="compositionally biased region" description="Low complexity" evidence="3">
    <location>
        <begin position="403"/>
        <end position="414"/>
    </location>
</feature>
<dbReference type="InterPro" id="IPR036396">
    <property type="entry name" value="Cyt_P450_sf"/>
</dbReference>
<dbReference type="Proteomes" id="UP001494902">
    <property type="component" value="Unassembled WGS sequence"/>
</dbReference>
<dbReference type="EMBL" id="JBEDNQ010000002">
    <property type="protein sequence ID" value="MEQ3549845.1"/>
    <property type="molecule type" value="Genomic_DNA"/>
</dbReference>
<keyword evidence="2" id="KW-0503">Monooxygenase</keyword>
<dbReference type="PRINTS" id="PR00385">
    <property type="entry name" value="P450"/>
</dbReference>
<evidence type="ECO:0000256" key="2">
    <source>
        <dbReference type="RuleBase" id="RU000461"/>
    </source>
</evidence>
<comment type="caution">
    <text evidence="4">The sequence shown here is derived from an EMBL/GenBank/DDBJ whole genome shotgun (WGS) entry which is preliminary data.</text>
</comment>
<reference evidence="4 5" key="1">
    <citation type="submission" date="2024-03" db="EMBL/GenBank/DDBJ databases">
        <title>Draft genome sequence of Pseudonocardia nematodicida JCM 31783.</title>
        <authorList>
            <person name="Butdee W."/>
            <person name="Duangmal K."/>
        </authorList>
    </citation>
    <scope>NUCLEOTIDE SEQUENCE [LARGE SCALE GENOMIC DNA]</scope>
    <source>
        <strain evidence="4 5">JCM 31783</strain>
    </source>
</reference>
<evidence type="ECO:0000313" key="5">
    <source>
        <dbReference type="Proteomes" id="UP001494902"/>
    </source>
</evidence>
<dbReference type="PRINTS" id="PR00359">
    <property type="entry name" value="BP450"/>
</dbReference>
<keyword evidence="2" id="KW-0408">Iron</keyword>
<keyword evidence="2" id="KW-0349">Heme</keyword>
<keyword evidence="2" id="KW-0479">Metal-binding</keyword>
<dbReference type="Gene3D" id="1.10.630.10">
    <property type="entry name" value="Cytochrome P450"/>
    <property type="match status" value="1"/>
</dbReference>
<name>A0ABV1K5V1_9PSEU</name>
<accession>A0ABV1K5V1</accession>
<evidence type="ECO:0000256" key="3">
    <source>
        <dbReference type="SAM" id="MobiDB-lite"/>
    </source>
</evidence>
<comment type="similarity">
    <text evidence="1 2">Belongs to the cytochrome P450 family.</text>
</comment>
<organism evidence="4 5">
    <name type="scientific">Pseudonocardia nematodicida</name>
    <dbReference type="NCBI Taxonomy" id="1206997"/>
    <lineage>
        <taxon>Bacteria</taxon>
        <taxon>Bacillati</taxon>
        <taxon>Actinomycetota</taxon>
        <taxon>Actinomycetes</taxon>
        <taxon>Pseudonocardiales</taxon>
        <taxon>Pseudonocardiaceae</taxon>
        <taxon>Pseudonocardia</taxon>
    </lineage>
</organism>
<proteinExistence type="inferred from homology"/>
<dbReference type="Pfam" id="PF00067">
    <property type="entry name" value="p450"/>
    <property type="match status" value="1"/>
</dbReference>
<protein>
    <submittedName>
        <fullName evidence="4">Cytochrome P450</fullName>
    </submittedName>
</protein>
<evidence type="ECO:0000256" key="1">
    <source>
        <dbReference type="ARBA" id="ARBA00010617"/>
    </source>
</evidence>
<dbReference type="RefSeq" id="WP_349296940.1">
    <property type="nucleotide sequence ID" value="NZ_JBEDNQ010000002.1"/>
</dbReference>
<dbReference type="InterPro" id="IPR002397">
    <property type="entry name" value="Cyt_P450_B"/>
</dbReference>
<dbReference type="PANTHER" id="PTHR46696:SF1">
    <property type="entry name" value="CYTOCHROME P450 YJIB-RELATED"/>
    <property type="match status" value="1"/>
</dbReference>
<keyword evidence="5" id="KW-1185">Reference proteome</keyword>
<dbReference type="SUPFAM" id="SSF48264">
    <property type="entry name" value="Cytochrome P450"/>
    <property type="match status" value="1"/>
</dbReference>
<evidence type="ECO:0000313" key="4">
    <source>
        <dbReference type="EMBL" id="MEQ3549845.1"/>
    </source>
</evidence>
<dbReference type="CDD" id="cd11037">
    <property type="entry name" value="CYP199A2-like"/>
    <property type="match status" value="1"/>
</dbReference>
<gene>
    <name evidence="4" type="ORF">WIS52_05135</name>
</gene>
<dbReference type="InterPro" id="IPR001128">
    <property type="entry name" value="Cyt_P450"/>
</dbReference>